<proteinExistence type="predicted"/>
<feature type="transmembrane region" description="Helical" evidence="6">
    <location>
        <begin position="115"/>
        <end position="137"/>
    </location>
</feature>
<dbReference type="GO" id="GO:0022857">
    <property type="term" value="F:transmembrane transporter activity"/>
    <property type="evidence" value="ECO:0007669"/>
    <property type="project" value="InterPro"/>
</dbReference>
<dbReference type="GO" id="GO:0005886">
    <property type="term" value="C:plasma membrane"/>
    <property type="evidence" value="ECO:0007669"/>
    <property type="project" value="UniProtKB-SubCell"/>
</dbReference>
<dbReference type="EMBL" id="JACHYB010000001">
    <property type="protein sequence ID" value="MBB3187487.1"/>
    <property type="molecule type" value="Genomic_DNA"/>
</dbReference>
<evidence type="ECO:0000256" key="1">
    <source>
        <dbReference type="ARBA" id="ARBA00004651"/>
    </source>
</evidence>
<dbReference type="PANTHER" id="PTHR42688">
    <property type="entry name" value="CONSERVED PROTEIN"/>
    <property type="match status" value="1"/>
</dbReference>
<keyword evidence="3 6" id="KW-0812">Transmembrane</keyword>
<name>A0A7W5H2K3_9PORP</name>
<evidence type="ECO:0000256" key="3">
    <source>
        <dbReference type="ARBA" id="ARBA00022692"/>
    </source>
</evidence>
<reference evidence="7 8" key="1">
    <citation type="submission" date="2020-08" db="EMBL/GenBank/DDBJ databases">
        <title>Genomic Encyclopedia of Type Strains, Phase IV (KMG-IV): sequencing the most valuable type-strain genomes for metagenomic binning, comparative biology and taxonomic classification.</title>
        <authorList>
            <person name="Goeker M."/>
        </authorList>
    </citation>
    <scope>NUCLEOTIDE SEQUENCE [LARGE SCALE GENOMIC DNA]</scope>
    <source>
        <strain evidence="7 8">DSM 27471</strain>
    </source>
</reference>
<dbReference type="InterPro" id="IPR011701">
    <property type="entry name" value="MFS"/>
</dbReference>
<evidence type="ECO:0000256" key="4">
    <source>
        <dbReference type="ARBA" id="ARBA00022989"/>
    </source>
</evidence>
<keyword evidence="2" id="KW-1003">Cell membrane</keyword>
<keyword evidence="5 6" id="KW-0472">Membrane</keyword>
<feature type="transmembrane region" description="Helical" evidence="6">
    <location>
        <begin position="28"/>
        <end position="52"/>
    </location>
</feature>
<comment type="caution">
    <text evidence="7">The sequence shown here is derived from an EMBL/GenBank/DDBJ whole genome shotgun (WGS) entry which is preliminary data.</text>
</comment>
<evidence type="ECO:0000313" key="8">
    <source>
        <dbReference type="Proteomes" id="UP000544222"/>
    </source>
</evidence>
<comment type="subcellular location">
    <subcellularLocation>
        <location evidence="1">Cell membrane</location>
        <topology evidence="1">Multi-pass membrane protein</topology>
    </subcellularLocation>
</comment>
<dbReference type="InterPro" id="IPR036259">
    <property type="entry name" value="MFS_trans_sf"/>
</dbReference>
<gene>
    <name evidence="7" type="ORF">FHX64_001650</name>
</gene>
<dbReference type="AlphaFoldDB" id="A0A7W5H2K3"/>
<feature type="transmembrane region" description="Helical" evidence="6">
    <location>
        <begin position="176"/>
        <end position="195"/>
    </location>
</feature>
<dbReference type="Proteomes" id="UP000544222">
    <property type="component" value="Unassembled WGS sequence"/>
</dbReference>
<dbReference type="PANTHER" id="PTHR42688:SF1">
    <property type="entry name" value="BLR5212 PROTEIN"/>
    <property type="match status" value="1"/>
</dbReference>
<evidence type="ECO:0000256" key="2">
    <source>
        <dbReference type="ARBA" id="ARBA00022475"/>
    </source>
</evidence>
<dbReference type="Pfam" id="PF07690">
    <property type="entry name" value="MFS_1"/>
    <property type="match status" value="1"/>
</dbReference>
<evidence type="ECO:0000256" key="5">
    <source>
        <dbReference type="ARBA" id="ARBA00023136"/>
    </source>
</evidence>
<evidence type="ECO:0000313" key="7">
    <source>
        <dbReference type="EMBL" id="MBB3187487.1"/>
    </source>
</evidence>
<dbReference type="Gene3D" id="1.20.1250.20">
    <property type="entry name" value="MFS general substrate transporter like domains"/>
    <property type="match status" value="1"/>
</dbReference>
<dbReference type="RefSeq" id="WP_221202166.1">
    <property type="nucleotide sequence ID" value="NZ_JACHYB010000001.1"/>
</dbReference>
<feature type="transmembrane region" description="Helical" evidence="6">
    <location>
        <begin position="149"/>
        <end position="170"/>
    </location>
</feature>
<keyword evidence="8" id="KW-1185">Reference proteome</keyword>
<keyword evidence="4 6" id="KW-1133">Transmembrane helix</keyword>
<evidence type="ECO:0000256" key="6">
    <source>
        <dbReference type="SAM" id="Phobius"/>
    </source>
</evidence>
<dbReference type="InterPro" id="IPR052425">
    <property type="entry name" value="Uncharacterized_MFS-type"/>
</dbReference>
<sequence length="204" mass="22345">MARIKYPVTQQQEVDKASLHKMNSKQFFWLYVIALSLIGAGFADYSLIAFHFDKSGQIAVQWIPVMYAIAMGSDAISALVLGHLFDKFGIKTLIGSTVIAAFFAPLVFWGNNTTALIGMILWGIGMGAMESIVNAVLASIFPAGKRATGFGLFNAIFGMTWFAGSALMGWLYDHSITSVVLFSLIIQLLSLPFFIKLSKMKLAR</sequence>
<feature type="transmembrane region" description="Helical" evidence="6">
    <location>
        <begin position="58"/>
        <end position="81"/>
    </location>
</feature>
<feature type="transmembrane region" description="Helical" evidence="6">
    <location>
        <begin position="88"/>
        <end position="109"/>
    </location>
</feature>
<accession>A0A7W5H2K3</accession>
<protein>
    <submittedName>
        <fullName evidence="7">MFS family permease</fullName>
    </submittedName>
</protein>
<dbReference type="SUPFAM" id="SSF103473">
    <property type="entry name" value="MFS general substrate transporter"/>
    <property type="match status" value="1"/>
</dbReference>
<organism evidence="7 8">
    <name type="scientific">Microbacter margulisiae</name>
    <dbReference type="NCBI Taxonomy" id="1350067"/>
    <lineage>
        <taxon>Bacteria</taxon>
        <taxon>Pseudomonadati</taxon>
        <taxon>Bacteroidota</taxon>
        <taxon>Bacteroidia</taxon>
        <taxon>Bacteroidales</taxon>
        <taxon>Porphyromonadaceae</taxon>
        <taxon>Microbacter</taxon>
    </lineage>
</organism>